<evidence type="ECO:0000256" key="1">
    <source>
        <dbReference type="SAM" id="MobiDB-lite"/>
    </source>
</evidence>
<gene>
    <name evidence="2" type="ORF">KCH_16460</name>
</gene>
<dbReference type="Proteomes" id="UP000027178">
    <property type="component" value="Unassembled WGS sequence"/>
</dbReference>
<organism evidence="2 3">
    <name type="scientific">Kitasatospora cheerisanensis KCTC 2395</name>
    <dbReference type="NCBI Taxonomy" id="1348663"/>
    <lineage>
        <taxon>Bacteria</taxon>
        <taxon>Bacillati</taxon>
        <taxon>Actinomycetota</taxon>
        <taxon>Actinomycetes</taxon>
        <taxon>Kitasatosporales</taxon>
        <taxon>Streptomycetaceae</taxon>
        <taxon>Kitasatospora</taxon>
    </lineage>
</organism>
<accession>A0A066Z8P3</accession>
<protein>
    <submittedName>
        <fullName evidence="2">Uncharacterized protein</fullName>
    </submittedName>
</protein>
<feature type="region of interest" description="Disordered" evidence="1">
    <location>
        <begin position="1"/>
        <end position="28"/>
    </location>
</feature>
<evidence type="ECO:0000313" key="3">
    <source>
        <dbReference type="Proteomes" id="UP000027178"/>
    </source>
</evidence>
<comment type="caution">
    <text evidence="2">The sequence shown here is derived from an EMBL/GenBank/DDBJ whole genome shotgun (WGS) entry which is preliminary data.</text>
</comment>
<feature type="compositionally biased region" description="Basic and acidic residues" evidence="1">
    <location>
        <begin position="19"/>
        <end position="28"/>
    </location>
</feature>
<proteinExistence type="predicted"/>
<keyword evidence="3" id="KW-1185">Reference proteome</keyword>
<dbReference type="EMBL" id="JNBY01000068">
    <property type="protein sequence ID" value="KDN86550.1"/>
    <property type="molecule type" value="Genomic_DNA"/>
</dbReference>
<sequence length="83" mass="9145">MRHPDFASGRPPTGPDVHPTARQEPFRQERFGGWRDRVARRHRAWHDGRIGRISPGCGRSGGSAPCPAPALHPAARPQIVRAP</sequence>
<reference evidence="2 3" key="1">
    <citation type="submission" date="2014-05" db="EMBL/GenBank/DDBJ databases">
        <title>Draft Genome Sequence of Kitasatospora cheerisanensis KCTC 2395.</title>
        <authorList>
            <person name="Nam D.H."/>
        </authorList>
    </citation>
    <scope>NUCLEOTIDE SEQUENCE [LARGE SCALE GENOMIC DNA]</scope>
    <source>
        <strain evidence="2 3">KCTC 2395</strain>
    </source>
</reference>
<dbReference type="HOGENOM" id="CLU_2538093_0_0_11"/>
<evidence type="ECO:0000313" key="2">
    <source>
        <dbReference type="EMBL" id="KDN86550.1"/>
    </source>
</evidence>
<feature type="region of interest" description="Disordered" evidence="1">
    <location>
        <begin position="49"/>
        <end position="83"/>
    </location>
</feature>
<name>A0A066Z8P3_9ACTN</name>
<dbReference type="AlphaFoldDB" id="A0A066Z8P3"/>